<dbReference type="GO" id="GO:0005737">
    <property type="term" value="C:cytoplasm"/>
    <property type="evidence" value="ECO:0007669"/>
    <property type="project" value="UniProtKB-SubCell"/>
</dbReference>
<reference evidence="7 8" key="1">
    <citation type="journal article" date="2015" name="Genome Biol. Evol.">
        <title>Phylogenomic analyses indicate that early fungi evolved digesting cell walls of algal ancestors of land plants.</title>
        <authorList>
            <person name="Chang Y."/>
            <person name="Wang S."/>
            <person name="Sekimoto S."/>
            <person name="Aerts A.L."/>
            <person name="Choi C."/>
            <person name="Clum A."/>
            <person name="LaButti K.M."/>
            <person name="Lindquist E.A."/>
            <person name="Yee Ngan C."/>
            <person name="Ohm R.A."/>
            <person name="Salamov A.A."/>
            <person name="Grigoriev I.V."/>
            <person name="Spatafora J.W."/>
            <person name="Berbee M.L."/>
        </authorList>
    </citation>
    <scope>NUCLEOTIDE SEQUENCE [LARGE SCALE GENOMIC DNA]</scope>
    <source>
        <strain evidence="7 8">NRRL 28638</strain>
    </source>
</reference>
<dbReference type="InterPro" id="IPR015943">
    <property type="entry name" value="WD40/YVTN_repeat-like_dom_sf"/>
</dbReference>
<dbReference type="Proteomes" id="UP000070444">
    <property type="component" value="Unassembled WGS sequence"/>
</dbReference>
<dbReference type="OrthoDB" id="5594999at2759"/>
<keyword evidence="8" id="KW-1185">Reference proteome</keyword>
<proteinExistence type="inferred from homology"/>
<keyword evidence="5" id="KW-0677">Repeat</keyword>
<dbReference type="InterPro" id="IPR036322">
    <property type="entry name" value="WD40_repeat_dom_sf"/>
</dbReference>
<evidence type="ECO:0000256" key="1">
    <source>
        <dbReference type="ARBA" id="ARBA00004496"/>
    </source>
</evidence>
<evidence type="ECO:0000256" key="6">
    <source>
        <dbReference type="ARBA" id="ARBA00038255"/>
    </source>
</evidence>
<dbReference type="SMART" id="SM00320">
    <property type="entry name" value="WD40"/>
    <property type="match status" value="4"/>
</dbReference>
<dbReference type="SUPFAM" id="SSF50978">
    <property type="entry name" value="WD40 repeat-like"/>
    <property type="match status" value="1"/>
</dbReference>
<keyword evidence="3" id="KW-0853">WD repeat</keyword>
<dbReference type="Gene3D" id="2.130.10.10">
    <property type="entry name" value="YVTN repeat-like/Quinoprotein amine dehydrogenase"/>
    <property type="match status" value="2"/>
</dbReference>
<protein>
    <submittedName>
        <fullName evidence="7">WD40 repeat-like protein</fullName>
    </submittedName>
</protein>
<name>A0A137P9N0_CONC2</name>
<comment type="subcellular location">
    <subcellularLocation>
        <location evidence="1">Cytoplasm</location>
    </subcellularLocation>
</comment>
<evidence type="ECO:0000256" key="3">
    <source>
        <dbReference type="ARBA" id="ARBA00022574"/>
    </source>
</evidence>
<dbReference type="GO" id="GO:0030488">
    <property type="term" value="P:tRNA methylation"/>
    <property type="evidence" value="ECO:0007669"/>
    <property type="project" value="TreeGrafter"/>
</dbReference>
<dbReference type="PANTHER" id="PTHR14344:SF3">
    <property type="entry name" value="WD REPEAT-CONTAINING PROTEIN 6"/>
    <property type="match status" value="1"/>
</dbReference>
<evidence type="ECO:0000256" key="4">
    <source>
        <dbReference type="ARBA" id="ARBA00022694"/>
    </source>
</evidence>
<evidence type="ECO:0000256" key="5">
    <source>
        <dbReference type="ARBA" id="ARBA00022737"/>
    </source>
</evidence>
<dbReference type="PANTHER" id="PTHR14344">
    <property type="entry name" value="WD REPEAT PROTEIN"/>
    <property type="match status" value="1"/>
</dbReference>
<comment type="similarity">
    <text evidence="6">Belongs to the WD repeat WDR6 family.</text>
</comment>
<dbReference type="InterPro" id="IPR001680">
    <property type="entry name" value="WD40_rpt"/>
</dbReference>
<gene>
    <name evidence="7" type="ORF">CONCODRAFT_147011</name>
</gene>
<evidence type="ECO:0000313" key="8">
    <source>
        <dbReference type="Proteomes" id="UP000070444"/>
    </source>
</evidence>
<dbReference type="STRING" id="796925.A0A137P9N0"/>
<dbReference type="AlphaFoldDB" id="A0A137P9N0"/>
<accession>A0A137P9N0</accession>
<keyword evidence="2" id="KW-0963">Cytoplasm</keyword>
<organism evidence="7 8">
    <name type="scientific">Conidiobolus coronatus (strain ATCC 28846 / CBS 209.66 / NRRL 28638)</name>
    <name type="common">Delacroixia coronata</name>
    <dbReference type="NCBI Taxonomy" id="796925"/>
    <lineage>
        <taxon>Eukaryota</taxon>
        <taxon>Fungi</taxon>
        <taxon>Fungi incertae sedis</taxon>
        <taxon>Zoopagomycota</taxon>
        <taxon>Entomophthoromycotina</taxon>
        <taxon>Entomophthoromycetes</taxon>
        <taxon>Entomophthorales</taxon>
        <taxon>Ancylistaceae</taxon>
        <taxon>Conidiobolus</taxon>
    </lineage>
</organism>
<dbReference type="InterPro" id="IPR051973">
    <property type="entry name" value="tRNA_Anticodon_Mtase-Reg"/>
</dbReference>
<dbReference type="EMBL" id="KQ964471">
    <property type="protein sequence ID" value="KXN71621.1"/>
    <property type="molecule type" value="Genomic_DNA"/>
</dbReference>
<sequence>MVGALDYDELKDSSQIIALGTLSGKVILLKENSEIEAGFNTTKIIVTDQKVVSLKLTRYGNDGCLLLVYCINNYPKLYHINNQFEVKLISELEINNLHPMTINYSAELQHLAIGSRQGSLLIYSLAEDLGSATLLQNIPNLHKKESLTSLRYAATNLITCGRDGAYTILTPSTNYSVQLYSKITKGWLENIQLINNSPLISYFFQKRLHCLNLDTNEEVFSIACGGGHREWYLMPGDENLVKGSVVYLRKEKIIIYPIGSNDESNQNGGEFDLVLKGSLHGREIRTLTQTLDSDLLITGAEAGTLKLLQKSQNSLTSKLNLKAHSSVISKLSTIEFNSNTYLISAGGCEELKVWSINSGDLAMKEVFNSPIYSVDLEFELIKSCNDSAIQGIQFYDDYKLASISLDQRLNLWSINASSDSIKLELEYSKFSYVADPSDLQVLKSKEGKEGVEFGVVGIGLEVIELI</sequence>
<keyword evidence="4" id="KW-0819">tRNA processing</keyword>
<evidence type="ECO:0000313" key="7">
    <source>
        <dbReference type="EMBL" id="KXN71621.1"/>
    </source>
</evidence>
<evidence type="ECO:0000256" key="2">
    <source>
        <dbReference type="ARBA" id="ARBA00022490"/>
    </source>
</evidence>